<organism evidence="1 2">
    <name type="scientific">Faecalicatena contorta</name>
    <dbReference type="NCBI Taxonomy" id="39482"/>
    <lineage>
        <taxon>Bacteria</taxon>
        <taxon>Bacillati</taxon>
        <taxon>Bacillota</taxon>
        <taxon>Clostridia</taxon>
        <taxon>Lachnospirales</taxon>
        <taxon>Lachnospiraceae</taxon>
        <taxon>Faecalicatena</taxon>
    </lineage>
</organism>
<evidence type="ECO:0000313" key="2">
    <source>
        <dbReference type="Proteomes" id="UP000095544"/>
    </source>
</evidence>
<dbReference type="Proteomes" id="UP000095544">
    <property type="component" value="Unassembled WGS sequence"/>
</dbReference>
<dbReference type="RefSeq" id="WP_055154383.1">
    <property type="nucleotide sequence ID" value="NZ_CYZU01000036.1"/>
</dbReference>
<dbReference type="AlphaFoldDB" id="A0A174I2H1"/>
<dbReference type="OrthoDB" id="2062840at2"/>
<dbReference type="EMBL" id="CYZU01000036">
    <property type="protein sequence ID" value="CUO81472.1"/>
    <property type="molecule type" value="Genomic_DNA"/>
</dbReference>
<dbReference type="STRING" id="39482.ERS852491_03391"/>
<protein>
    <submittedName>
        <fullName evidence="1">Uncharacterized protein</fullName>
    </submittedName>
</protein>
<name>A0A174I2H1_9FIRM</name>
<reference evidence="1 2" key="1">
    <citation type="submission" date="2015-09" db="EMBL/GenBank/DDBJ databases">
        <authorList>
            <consortium name="Pathogen Informatics"/>
        </authorList>
    </citation>
    <scope>NUCLEOTIDE SEQUENCE [LARGE SCALE GENOMIC DNA]</scope>
    <source>
        <strain evidence="1 2">2789STDY5834876</strain>
    </source>
</reference>
<evidence type="ECO:0000313" key="1">
    <source>
        <dbReference type="EMBL" id="CUO81472.1"/>
    </source>
</evidence>
<accession>A0A174I2H1</accession>
<proteinExistence type="predicted"/>
<gene>
    <name evidence="1" type="ORF">ERS852491_03391</name>
</gene>
<sequence length="61" mass="7009">MEEEYWNKFFATGSVKDYLSYKMQESADEKGQMKEKSVGVSNCESDCTDRYGSVYSANWGI</sequence>